<comment type="caution">
    <text evidence="2">The sequence shown here is derived from an EMBL/GenBank/DDBJ whole genome shotgun (WGS) entry which is preliminary data.</text>
</comment>
<organism evidence="2 3">
    <name type="scientific">Phytophthora nicotianae</name>
    <name type="common">Potato buckeye rot agent</name>
    <name type="synonym">Phytophthora parasitica</name>
    <dbReference type="NCBI Taxonomy" id="4792"/>
    <lineage>
        <taxon>Eukaryota</taxon>
        <taxon>Sar</taxon>
        <taxon>Stramenopiles</taxon>
        <taxon>Oomycota</taxon>
        <taxon>Peronosporomycetes</taxon>
        <taxon>Peronosporales</taxon>
        <taxon>Peronosporaceae</taxon>
        <taxon>Phytophthora</taxon>
    </lineage>
</organism>
<dbReference type="Proteomes" id="UP000052943">
    <property type="component" value="Unassembled WGS sequence"/>
</dbReference>
<name>A0A0W8CU21_PHYNI</name>
<feature type="region of interest" description="Disordered" evidence="1">
    <location>
        <begin position="1"/>
        <end position="42"/>
    </location>
</feature>
<feature type="region of interest" description="Disordered" evidence="1">
    <location>
        <begin position="385"/>
        <end position="410"/>
    </location>
</feature>
<evidence type="ECO:0000313" key="3">
    <source>
        <dbReference type="Proteomes" id="UP000052943"/>
    </source>
</evidence>
<dbReference type="AlphaFoldDB" id="A0A0W8CU21"/>
<proteinExistence type="predicted"/>
<dbReference type="OrthoDB" id="69973at2759"/>
<protein>
    <submittedName>
        <fullName evidence="2">Uncharacterized protein</fullName>
    </submittedName>
</protein>
<dbReference type="EMBL" id="LNFO01001974">
    <property type="protein sequence ID" value="KUF87751.1"/>
    <property type="molecule type" value="Genomic_DNA"/>
</dbReference>
<sequence length="764" mass="83386">MPNRRPTDASREPFLDLHAQAKTLRRSRDESKRTPPEPEPLTTASLSLSLSMLMTETYNPAGATAASNTSMDPDAEAFNERLRLKIQPSPPKFPYRDDPFELTVYLVDPADHLKSGVTVPLNVELYAAEKMMPVEKDILHIDPSTKPVMNGDGICKLRVSISECSMALGNRKFVIHISAATTKENINLNVTPAVTSEMTVIQHRLLIQEKLPELWYKDEGGRDKCMTLPIFLVNAKNERVGNRPVPLRVTLLYENEHPVLKQDILKMSPDCQRTIDSTGKAVLKLRIEDVSKNHQGQAFRLKVEADTAQSPLNFDVAYDLSSSISVRSKRNKRRPGKTTPAQITHHIIAGASTPMSTSSSPASNAEHEMMLAGAFGTAAFTADDRRKRMRTGGSASPGTPRVGGSPQSANSLTGAMESILTWTGGVVNGLHQLEWQTVGYESKTDGTADPERPIYRCPACWRYKDVMTYETAQHDTKCLIANLLLTYATDTMGHLDFVLKGIERFPAMIASAQAAAQKAAVKPMGQMQGQNAGTPSLVSPQNGMMGVNPLTDDTSSNQQMMSSAMMMNSSMGSTATANQFSSAMATATSGAMSGLTGMEGPPGLFRNNSGGLTEFMRSLDDQDSNDSMFYQNLAGSGNNNSSGGNSQIADAIEMQVFYVVARMVTLNTSNAIGFPAFDVSMNLLGFYQEGRENATTEVVFVPVGDIPAISQGEVLETQRLLQAEMKNNSSAVHTLARCNNDLVKLKEDVILFHWNAKDRITPKW</sequence>
<gene>
    <name evidence="2" type="ORF">AM587_10017383</name>
</gene>
<reference evidence="2 3" key="1">
    <citation type="submission" date="2015-11" db="EMBL/GenBank/DDBJ databases">
        <title>Genomes and virulence difference between two physiological races of Phytophthora nicotianae.</title>
        <authorList>
            <person name="Liu H."/>
            <person name="Ma X."/>
            <person name="Yu H."/>
            <person name="Fang D."/>
            <person name="Li Y."/>
            <person name="Wang X."/>
            <person name="Wang W."/>
            <person name="Dong Y."/>
            <person name="Xiao B."/>
        </authorList>
    </citation>
    <scope>NUCLEOTIDE SEQUENCE [LARGE SCALE GENOMIC DNA]</scope>
    <source>
        <strain evidence="3">race 0</strain>
    </source>
</reference>
<evidence type="ECO:0000256" key="1">
    <source>
        <dbReference type="SAM" id="MobiDB-lite"/>
    </source>
</evidence>
<evidence type="ECO:0000313" key="2">
    <source>
        <dbReference type="EMBL" id="KUF87751.1"/>
    </source>
</evidence>
<feature type="compositionally biased region" description="Basic and acidic residues" evidence="1">
    <location>
        <begin position="1"/>
        <end position="15"/>
    </location>
</feature>
<feature type="compositionally biased region" description="Basic and acidic residues" evidence="1">
    <location>
        <begin position="26"/>
        <end position="36"/>
    </location>
</feature>
<accession>A0A0W8CU21</accession>